<dbReference type="PROSITE" id="PS50835">
    <property type="entry name" value="IG_LIKE"/>
    <property type="match status" value="1"/>
</dbReference>
<evidence type="ECO:0000313" key="2">
    <source>
        <dbReference type="Ensembl" id="ENSSMRP00000019245.1"/>
    </source>
</evidence>
<feature type="domain" description="Ig-like" evidence="1">
    <location>
        <begin position="36"/>
        <end position="134"/>
    </location>
</feature>
<reference evidence="2" key="1">
    <citation type="submission" date="2025-08" db="UniProtKB">
        <authorList>
            <consortium name="Ensembl"/>
        </authorList>
    </citation>
    <scope>IDENTIFICATION</scope>
</reference>
<dbReference type="SUPFAM" id="SSF48726">
    <property type="entry name" value="Immunoglobulin"/>
    <property type="match status" value="1"/>
</dbReference>
<dbReference type="InterPro" id="IPR007110">
    <property type="entry name" value="Ig-like_dom"/>
</dbReference>
<dbReference type="Proteomes" id="UP000694421">
    <property type="component" value="Unplaced"/>
</dbReference>
<evidence type="ECO:0000313" key="3">
    <source>
        <dbReference type="Proteomes" id="UP000694421"/>
    </source>
</evidence>
<dbReference type="PANTHER" id="PTHR37866:SF1">
    <property type="entry name" value="PRE T-CELL ANTIGEN RECEPTOR ALPHA"/>
    <property type="match status" value="1"/>
</dbReference>
<sequence length="231" mass="25845">MPQALAIELSRRPHGHFPTGVILQLLTCAYSLSLCPTLLPPVSMEINGERKTLVVCMVNDFSEDALGAIWFSNGNGSLLESFPYRLAKEEDGTFSTISQISISTEEFESWDTIACYVSQNHTSGTWSNTSLQISGEDSKDPCMFENKEAQEQTLFSDIQLASQILLLSALRILLFKFLLSDVLMTCCMLYKRTDITLTYLNPPVCYLLHPPRDGSTLVDYYYGQDKGLRIG</sequence>
<accession>A0A8D0C8A5</accession>
<keyword evidence="3" id="KW-1185">Reference proteome</keyword>
<dbReference type="InterPro" id="IPR027834">
    <property type="entry name" value="PTCRA"/>
</dbReference>
<dbReference type="Gene3D" id="2.60.40.10">
    <property type="entry name" value="Immunoglobulins"/>
    <property type="match status" value="1"/>
</dbReference>
<name>A0A8D0C8A5_SALMN</name>
<evidence type="ECO:0000259" key="1">
    <source>
        <dbReference type="PROSITE" id="PS50835"/>
    </source>
</evidence>
<organism evidence="2 3">
    <name type="scientific">Salvator merianae</name>
    <name type="common">Argentine black and white tegu</name>
    <name type="synonym">Tupinambis merianae</name>
    <dbReference type="NCBI Taxonomy" id="96440"/>
    <lineage>
        <taxon>Eukaryota</taxon>
        <taxon>Metazoa</taxon>
        <taxon>Chordata</taxon>
        <taxon>Craniata</taxon>
        <taxon>Vertebrata</taxon>
        <taxon>Euteleostomi</taxon>
        <taxon>Lepidosauria</taxon>
        <taxon>Squamata</taxon>
        <taxon>Bifurcata</taxon>
        <taxon>Unidentata</taxon>
        <taxon>Episquamata</taxon>
        <taxon>Laterata</taxon>
        <taxon>Teiioidea</taxon>
        <taxon>Teiidae</taxon>
        <taxon>Salvator</taxon>
    </lineage>
</organism>
<dbReference type="InterPro" id="IPR036179">
    <property type="entry name" value="Ig-like_dom_sf"/>
</dbReference>
<protein>
    <recommendedName>
        <fullName evidence="1">Ig-like domain-containing protein</fullName>
    </recommendedName>
</protein>
<dbReference type="OMA" id="WEEGSYP"/>
<reference evidence="2" key="2">
    <citation type="submission" date="2025-09" db="UniProtKB">
        <authorList>
            <consortium name="Ensembl"/>
        </authorList>
    </citation>
    <scope>IDENTIFICATION</scope>
</reference>
<proteinExistence type="predicted"/>
<dbReference type="Ensembl" id="ENSSMRT00000022564.1">
    <property type="protein sequence ID" value="ENSSMRP00000019245.1"/>
    <property type="gene ID" value="ENSSMRG00000014991.1"/>
</dbReference>
<dbReference type="AlphaFoldDB" id="A0A8D0C8A5"/>
<dbReference type="Pfam" id="PF15028">
    <property type="entry name" value="PTCRA"/>
    <property type="match status" value="1"/>
</dbReference>
<dbReference type="InterPro" id="IPR013783">
    <property type="entry name" value="Ig-like_fold"/>
</dbReference>
<dbReference type="GeneTree" id="ENSGT01030000235681"/>
<dbReference type="PANTHER" id="PTHR37866">
    <property type="entry name" value="PRE T-CELL ANTIGEN RECEPTOR ALPHA"/>
    <property type="match status" value="1"/>
</dbReference>